<comment type="catalytic activity">
    <reaction evidence="15">
        <text>L-arginyl-L-alpha-amino acid(out) = L-arginyl-L-alpha-amino acid(in)</text>
        <dbReference type="Rhea" id="RHEA:79371"/>
        <dbReference type="ChEBI" id="CHEBI:84315"/>
    </reaction>
</comment>
<evidence type="ECO:0000256" key="8">
    <source>
        <dbReference type="ARBA" id="ARBA00044876"/>
    </source>
</evidence>
<dbReference type="InterPro" id="IPR011701">
    <property type="entry name" value="MFS"/>
</dbReference>
<comment type="catalytic activity">
    <reaction evidence="18">
        <text>L-histidyl-L-alpha-amino acid(out) = L-histidyl-L-alpha-amino acid(in)</text>
        <dbReference type="Rhea" id="RHEA:79379"/>
        <dbReference type="ChEBI" id="CHEBI:229964"/>
    </reaction>
</comment>
<dbReference type="PROSITE" id="PS50850">
    <property type="entry name" value="MFS"/>
    <property type="match status" value="1"/>
</dbReference>
<dbReference type="STRING" id="1855912.LuPra_02219"/>
<feature type="transmembrane region" description="Helical" evidence="26">
    <location>
        <begin position="86"/>
        <end position="103"/>
    </location>
</feature>
<evidence type="ECO:0000256" key="20">
    <source>
        <dbReference type="ARBA" id="ARBA00044924"/>
    </source>
</evidence>
<evidence type="ECO:0000256" key="16">
    <source>
        <dbReference type="ARBA" id="ARBA00044900"/>
    </source>
</evidence>
<evidence type="ECO:0000256" key="18">
    <source>
        <dbReference type="ARBA" id="ARBA00044912"/>
    </source>
</evidence>
<evidence type="ECO:0000256" key="4">
    <source>
        <dbReference type="ARBA" id="ARBA00022692"/>
    </source>
</evidence>
<feature type="transmembrane region" description="Helical" evidence="26">
    <location>
        <begin position="408"/>
        <end position="425"/>
    </location>
</feature>
<evidence type="ECO:0000256" key="24">
    <source>
        <dbReference type="ARBA" id="ARBA00046376"/>
    </source>
</evidence>
<dbReference type="AlphaFoldDB" id="A0A143PLC8"/>
<dbReference type="RefSeq" id="WP_110170791.1">
    <property type="nucleotide sequence ID" value="NZ_CP015136.1"/>
</dbReference>
<dbReference type="PANTHER" id="PTHR23512">
    <property type="entry name" value="MAJOR FACILITATOR SUPERFAMILY DOMAIN-CONTAINING PROTEIN 1"/>
    <property type="match status" value="1"/>
</dbReference>
<feature type="transmembrane region" description="Helical" evidence="26">
    <location>
        <begin position="366"/>
        <end position="388"/>
    </location>
</feature>
<evidence type="ECO:0000256" key="17">
    <source>
        <dbReference type="ARBA" id="ARBA00044903"/>
    </source>
</evidence>
<dbReference type="OrthoDB" id="9773404at2"/>
<dbReference type="Gene3D" id="1.20.1250.20">
    <property type="entry name" value="MFS general substrate transporter like domains"/>
    <property type="match status" value="2"/>
</dbReference>
<sequence length="437" mass="45803">MHESAAATDSRSSAMRAIVAAWLVTALYYFYQYALRSAPAVMMPQLSDAFGLTTMGVASLVGLFYYGYSPFSLVAGAAMDTLGPRRVVPIGAAAVGVGALLFATGNQTLASAGRLLQGAGGVFALVGAAYIATTNFPASRAATLIGATQMFGMAGGSAGQFVVGPIIARGVPWQAFWAVMGGIGLVMSVALYVLLPARDERRTPNAERPPMKAEGQSPKAETSRPGVLHAFATVFRNPQSILCGMIAGLLFIPTTIFDMVWGVRFLQDARGFEYGDAVLRSSLVPLGWIIGCPLLGFISDRIGRRKPVIAGSGLVLLACLGWILYGRIDVLPPYVLGLVAGIASGAAMLPYTVIKEANPPEMSGTSTGVVNFLNFTFSALLGPVFGWILLGVSGGGGTMTLSHYQATFYPLLYGVALAVVLTFLLRETGPAARRAPR</sequence>
<dbReference type="PATRIC" id="fig|1813736.3.peg.2328"/>
<name>A0A143PLC8_LUTPR</name>
<evidence type="ECO:0000256" key="26">
    <source>
        <dbReference type="SAM" id="Phobius"/>
    </source>
</evidence>
<protein>
    <recommendedName>
        <fullName evidence="21">Lysosomal dipeptide transporter MFSD1</fullName>
    </recommendedName>
    <alternativeName>
        <fullName evidence="22">Major facilitator superfamily domain-containing protein 1</fullName>
    </alternativeName>
</protein>
<comment type="catalytic activity">
    <reaction evidence="11">
        <text>L-alpha-aminoacyl-L-histidine(out) = L-alpha-aminoacyl-L-histidine(in)</text>
        <dbReference type="Rhea" id="RHEA:79375"/>
        <dbReference type="ChEBI" id="CHEBI:229967"/>
    </reaction>
</comment>
<evidence type="ECO:0000256" key="6">
    <source>
        <dbReference type="ARBA" id="ARBA00023136"/>
    </source>
</evidence>
<feature type="transmembrane region" description="Helical" evidence="26">
    <location>
        <begin position="308"/>
        <end position="328"/>
    </location>
</feature>
<feature type="transmembrane region" description="Helical" evidence="26">
    <location>
        <begin position="277"/>
        <end position="296"/>
    </location>
</feature>
<evidence type="ECO:0000256" key="22">
    <source>
        <dbReference type="ARBA" id="ARBA00045018"/>
    </source>
</evidence>
<evidence type="ECO:0000256" key="23">
    <source>
        <dbReference type="ARBA" id="ARBA00045709"/>
    </source>
</evidence>
<evidence type="ECO:0000256" key="9">
    <source>
        <dbReference type="ARBA" id="ARBA00044878"/>
    </source>
</evidence>
<organism evidence="28 29">
    <name type="scientific">Luteitalea pratensis</name>
    <dbReference type="NCBI Taxonomy" id="1855912"/>
    <lineage>
        <taxon>Bacteria</taxon>
        <taxon>Pseudomonadati</taxon>
        <taxon>Acidobacteriota</taxon>
        <taxon>Vicinamibacteria</taxon>
        <taxon>Vicinamibacterales</taxon>
        <taxon>Vicinamibacteraceae</taxon>
        <taxon>Luteitalea</taxon>
    </lineage>
</organism>
<proteinExistence type="inferred from homology"/>
<comment type="catalytic activity">
    <reaction evidence="9">
        <text>L-histidyl-glycine(out) = L-histidyl-glycine(in)</text>
        <dbReference type="Rhea" id="RHEA:79395"/>
        <dbReference type="ChEBI" id="CHEBI:229957"/>
    </reaction>
</comment>
<comment type="catalytic activity">
    <reaction evidence="13">
        <text>L-alpha-aminoacyl-L-lysine(out) = L-alpha-aminoacyl-L-lysine(in)</text>
        <dbReference type="Rhea" id="RHEA:79383"/>
        <dbReference type="ChEBI" id="CHEBI:229966"/>
    </reaction>
</comment>
<feature type="transmembrane region" description="Helical" evidence="26">
    <location>
        <begin position="14"/>
        <end position="34"/>
    </location>
</feature>
<comment type="similarity">
    <text evidence="2">Belongs to the major facilitator superfamily.</text>
</comment>
<comment type="catalytic activity">
    <reaction evidence="12">
        <text>L-lysyl-L-alpha-amino acid(out) = L-lysyl-L-alpha-amino acid(in)</text>
        <dbReference type="Rhea" id="RHEA:79387"/>
        <dbReference type="ChEBI" id="CHEBI:229965"/>
    </reaction>
</comment>
<evidence type="ECO:0000256" key="13">
    <source>
        <dbReference type="ARBA" id="ARBA00044893"/>
    </source>
</evidence>
<comment type="function">
    <text evidence="23">Lysosomal dipeptide uniporter that selectively exports lysine, arginine or histidine-containing dipeptides with a net positive charge from the lysosome lumen into the cytosol. Could play a role in a specific type of protein O-glycosylation indirectly regulating macrophages migration and tissue invasion. Also essential for liver homeostasis.</text>
</comment>
<keyword evidence="5 26" id="KW-1133">Transmembrane helix</keyword>
<evidence type="ECO:0000313" key="28">
    <source>
        <dbReference type="EMBL" id="AMY09010.1"/>
    </source>
</evidence>
<reference evidence="29" key="2">
    <citation type="submission" date="2016-04" db="EMBL/GenBank/DDBJ databases">
        <title>First Complete Genome Sequence of a Subdivision 6 Acidobacterium.</title>
        <authorList>
            <person name="Huang S."/>
            <person name="Vieira S."/>
            <person name="Bunk B."/>
            <person name="Riedel T."/>
            <person name="Sproeer C."/>
            <person name="Overmann J."/>
        </authorList>
    </citation>
    <scope>NUCLEOTIDE SEQUENCE [LARGE SCALE GENOMIC DNA]</scope>
    <source>
        <strain evidence="29">DSM 100886 HEG_-6_39</strain>
    </source>
</reference>
<dbReference type="InterPro" id="IPR005829">
    <property type="entry name" value="Sugar_transporter_CS"/>
</dbReference>
<evidence type="ECO:0000256" key="2">
    <source>
        <dbReference type="ARBA" id="ARBA00008335"/>
    </source>
</evidence>
<feature type="transmembrane region" description="Helical" evidence="26">
    <location>
        <begin position="46"/>
        <end position="66"/>
    </location>
</feature>
<evidence type="ECO:0000256" key="21">
    <source>
        <dbReference type="ARBA" id="ARBA00044985"/>
    </source>
</evidence>
<evidence type="ECO:0000256" key="7">
    <source>
        <dbReference type="ARBA" id="ARBA00023228"/>
    </source>
</evidence>
<dbReference type="KEGG" id="abac:LuPra_02219"/>
<feature type="transmembrane region" description="Helical" evidence="26">
    <location>
        <begin position="115"/>
        <end position="133"/>
    </location>
</feature>
<comment type="catalytic activity">
    <reaction evidence="19">
        <text>L-alanyl-L-lysine(out) = L-alanyl-L-lysine(in)</text>
        <dbReference type="Rhea" id="RHEA:79415"/>
        <dbReference type="ChEBI" id="CHEBI:192470"/>
    </reaction>
</comment>
<keyword evidence="6 26" id="KW-0472">Membrane</keyword>
<accession>A0A143PLC8</accession>
<evidence type="ECO:0000313" key="29">
    <source>
        <dbReference type="Proteomes" id="UP000076079"/>
    </source>
</evidence>
<dbReference type="SUPFAM" id="SSF103473">
    <property type="entry name" value="MFS general substrate transporter"/>
    <property type="match status" value="1"/>
</dbReference>
<evidence type="ECO:0000256" key="10">
    <source>
        <dbReference type="ARBA" id="ARBA00044881"/>
    </source>
</evidence>
<keyword evidence="29" id="KW-1185">Reference proteome</keyword>
<dbReference type="CDD" id="cd06174">
    <property type="entry name" value="MFS"/>
    <property type="match status" value="1"/>
</dbReference>
<comment type="catalytic activity">
    <reaction evidence="14">
        <text>L-aspartyl-L-lysine(out) = L-aspartyl-L-lysine(in)</text>
        <dbReference type="Rhea" id="RHEA:79411"/>
        <dbReference type="ChEBI" id="CHEBI:229953"/>
    </reaction>
</comment>
<keyword evidence="4 26" id="KW-0812">Transmembrane</keyword>
<dbReference type="Proteomes" id="UP000076079">
    <property type="component" value="Chromosome"/>
</dbReference>
<evidence type="ECO:0000256" key="14">
    <source>
        <dbReference type="ARBA" id="ARBA00044898"/>
    </source>
</evidence>
<comment type="catalytic activity">
    <reaction evidence="17">
        <text>L-arginyl-glycine(out) = L-arginyl-glycine(in)</text>
        <dbReference type="Rhea" id="RHEA:79391"/>
        <dbReference type="ChEBI" id="CHEBI:229955"/>
    </reaction>
</comment>
<evidence type="ECO:0000256" key="3">
    <source>
        <dbReference type="ARBA" id="ARBA00022448"/>
    </source>
</evidence>
<evidence type="ECO:0000256" key="5">
    <source>
        <dbReference type="ARBA" id="ARBA00022989"/>
    </source>
</evidence>
<feature type="transmembrane region" description="Helical" evidence="26">
    <location>
        <begin position="241"/>
        <end position="265"/>
    </location>
</feature>
<comment type="catalytic activity">
    <reaction evidence="8">
        <text>L-lysyl-L-alanine(out) = L-lysyl-L-alanine(in)</text>
        <dbReference type="Rhea" id="RHEA:79399"/>
        <dbReference type="ChEBI" id="CHEBI:229954"/>
    </reaction>
</comment>
<keyword evidence="3" id="KW-0813">Transport</keyword>
<dbReference type="InterPro" id="IPR036259">
    <property type="entry name" value="MFS_trans_sf"/>
</dbReference>
<dbReference type="PROSITE" id="PS00216">
    <property type="entry name" value="SUGAR_TRANSPORT_1"/>
    <property type="match status" value="1"/>
</dbReference>
<gene>
    <name evidence="28" type="primary">dgoT_1</name>
    <name evidence="28" type="ORF">LuPra_02219</name>
</gene>
<dbReference type="EMBL" id="CP015136">
    <property type="protein sequence ID" value="AMY09010.1"/>
    <property type="molecule type" value="Genomic_DNA"/>
</dbReference>
<evidence type="ECO:0000256" key="1">
    <source>
        <dbReference type="ARBA" id="ARBA00004155"/>
    </source>
</evidence>
<dbReference type="Pfam" id="PF07690">
    <property type="entry name" value="MFS_1"/>
    <property type="match status" value="1"/>
</dbReference>
<dbReference type="PANTHER" id="PTHR23512:SF3">
    <property type="entry name" value="MAJOR FACILITATOR SUPERFAMILY DOMAIN-CONTAINING PROTEIN 1"/>
    <property type="match status" value="1"/>
</dbReference>
<dbReference type="GO" id="GO:0022857">
    <property type="term" value="F:transmembrane transporter activity"/>
    <property type="evidence" value="ECO:0007669"/>
    <property type="project" value="InterPro"/>
</dbReference>
<reference evidence="28 29" key="1">
    <citation type="journal article" date="2016" name="Genome Announc.">
        <title>First Complete Genome Sequence of a Subdivision 6 Acidobacterium Strain.</title>
        <authorList>
            <person name="Huang S."/>
            <person name="Vieira S."/>
            <person name="Bunk B."/>
            <person name="Riedel T."/>
            <person name="Sproer C."/>
            <person name="Overmann J."/>
        </authorList>
    </citation>
    <scope>NUCLEOTIDE SEQUENCE [LARGE SCALE GENOMIC DNA]</scope>
    <source>
        <strain evidence="29">DSM 100886 HEG_-6_39</strain>
    </source>
</reference>
<evidence type="ECO:0000256" key="25">
    <source>
        <dbReference type="SAM" id="MobiDB-lite"/>
    </source>
</evidence>
<evidence type="ECO:0000256" key="19">
    <source>
        <dbReference type="ARBA" id="ARBA00044919"/>
    </source>
</evidence>
<feature type="domain" description="Major facilitator superfamily (MFS) profile" evidence="27">
    <location>
        <begin position="17"/>
        <end position="430"/>
    </location>
</feature>
<dbReference type="GO" id="GO:0005765">
    <property type="term" value="C:lysosomal membrane"/>
    <property type="evidence" value="ECO:0007669"/>
    <property type="project" value="UniProtKB-SubCell"/>
</dbReference>
<feature type="region of interest" description="Disordered" evidence="25">
    <location>
        <begin position="203"/>
        <end position="223"/>
    </location>
</feature>
<comment type="subcellular location">
    <subcellularLocation>
        <location evidence="1">Lysosome membrane</location>
        <topology evidence="1">Multi-pass membrane protein</topology>
    </subcellularLocation>
</comment>
<feature type="transmembrane region" description="Helical" evidence="26">
    <location>
        <begin position="175"/>
        <end position="195"/>
    </location>
</feature>
<evidence type="ECO:0000256" key="11">
    <source>
        <dbReference type="ARBA" id="ARBA00044884"/>
    </source>
</evidence>
<evidence type="ECO:0000256" key="15">
    <source>
        <dbReference type="ARBA" id="ARBA00044899"/>
    </source>
</evidence>
<comment type="catalytic activity">
    <reaction evidence="10">
        <text>L-alpha-aminoacyl-L-arginine(out) = L-alpha-aminoacyl-L-arginine(in)</text>
        <dbReference type="Rhea" id="RHEA:79367"/>
        <dbReference type="ChEBI" id="CHEBI:229968"/>
    </reaction>
</comment>
<comment type="catalytic activity">
    <reaction evidence="16">
        <text>L-lysyl-L-lysine(out) = L-lysyl-L-lysine(in)</text>
        <dbReference type="Rhea" id="RHEA:79403"/>
        <dbReference type="ChEBI" id="CHEBI:229956"/>
    </reaction>
</comment>
<comment type="subunit">
    <text evidence="24">Homodimer. Interacts with lysosomal protein GLMP (via lumenal domain); the interaction starts while both proteins are still in the endoplasmic reticulum and is required for stabilization of MFSD1 in lysosomes but has no direct effect on its targeting to lysosomes or transporter activity.</text>
</comment>
<dbReference type="InterPro" id="IPR052187">
    <property type="entry name" value="MFSD1"/>
</dbReference>
<evidence type="ECO:0000259" key="27">
    <source>
        <dbReference type="PROSITE" id="PS50850"/>
    </source>
</evidence>
<evidence type="ECO:0000256" key="12">
    <source>
        <dbReference type="ARBA" id="ARBA00044891"/>
    </source>
</evidence>
<feature type="transmembrane region" description="Helical" evidence="26">
    <location>
        <begin position="334"/>
        <end position="354"/>
    </location>
</feature>
<keyword evidence="7" id="KW-0458">Lysosome</keyword>
<comment type="catalytic activity">
    <reaction evidence="20">
        <text>L-lysyl-glycine(out) = L-lysyl-glycine(in)</text>
        <dbReference type="Rhea" id="RHEA:79407"/>
        <dbReference type="ChEBI" id="CHEBI:191202"/>
    </reaction>
</comment>
<dbReference type="InterPro" id="IPR020846">
    <property type="entry name" value="MFS_dom"/>
</dbReference>